<organism evidence="4 5">
    <name type="scientific">Emiliania huxleyi (strain CCMP1516)</name>
    <dbReference type="NCBI Taxonomy" id="280463"/>
    <lineage>
        <taxon>Eukaryota</taxon>
        <taxon>Haptista</taxon>
        <taxon>Haptophyta</taxon>
        <taxon>Prymnesiophyceae</taxon>
        <taxon>Isochrysidales</taxon>
        <taxon>Noelaerhabdaceae</taxon>
        <taxon>Emiliania</taxon>
    </lineage>
</organism>
<evidence type="ECO:0000256" key="1">
    <source>
        <dbReference type="ARBA" id="ARBA00004123"/>
    </source>
</evidence>
<reference evidence="4" key="2">
    <citation type="submission" date="2024-10" db="UniProtKB">
        <authorList>
            <consortium name="EnsemblProtists"/>
        </authorList>
    </citation>
    <scope>IDENTIFICATION</scope>
</reference>
<comment type="similarity">
    <text evidence="2">Belongs to the NRDE2 family.</text>
</comment>
<dbReference type="Pfam" id="PF08424">
    <property type="entry name" value="NRDE-2"/>
    <property type="match status" value="1"/>
</dbReference>
<dbReference type="HOGENOM" id="CLU_1725753_0_0_1"/>
<name>A0A0D3K2C5_EMIH1</name>
<dbReference type="PANTHER" id="PTHR13471">
    <property type="entry name" value="TETRATRICOPEPTIDE-LIKE HELICAL"/>
    <property type="match status" value="1"/>
</dbReference>
<dbReference type="GeneID" id="17275183"/>
<evidence type="ECO:0000313" key="4">
    <source>
        <dbReference type="EnsemblProtists" id="EOD29910"/>
    </source>
</evidence>
<dbReference type="EnsemblProtists" id="EOD29910">
    <property type="protein sequence ID" value="EOD29910"/>
    <property type="gene ID" value="EMIHUDRAFT_233282"/>
</dbReference>
<dbReference type="RefSeq" id="XP_005782339.1">
    <property type="nucleotide sequence ID" value="XM_005782282.1"/>
</dbReference>
<keyword evidence="5" id="KW-1185">Reference proteome</keyword>
<dbReference type="KEGG" id="ehx:EMIHUDRAFT_233282"/>
<dbReference type="InterPro" id="IPR013633">
    <property type="entry name" value="NRDE-2"/>
</dbReference>
<dbReference type="STRING" id="2903.R1ETJ1"/>
<proteinExistence type="inferred from homology"/>
<evidence type="ECO:0000313" key="5">
    <source>
        <dbReference type="Proteomes" id="UP000013827"/>
    </source>
</evidence>
<dbReference type="Proteomes" id="UP000013827">
    <property type="component" value="Unassembled WGS sequence"/>
</dbReference>
<dbReference type="PaxDb" id="2903-EOD29910"/>
<evidence type="ECO:0000256" key="2">
    <source>
        <dbReference type="ARBA" id="ARBA00009265"/>
    </source>
</evidence>
<dbReference type="PANTHER" id="PTHR13471:SF0">
    <property type="entry name" value="NUCLEAR EXOSOME REGULATOR NRDE2"/>
    <property type="match status" value="1"/>
</dbReference>
<protein>
    <recommendedName>
        <fullName evidence="6">CTLH domain-containing protein</fullName>
    </recommendedName>
</protein>
<reference evidence="5" key="1">
    <citation type="journal article" date="2013" name="Nature">
        <title>Pan genome of the phytoplankton Emiliania underpins its global distribution.</title>
        <authorList>
            <person name="Read B.A."/>
            <person name="Kegel J."/>
            <person name="Klute M.J."/>
            <person name="Kuo A."/>
            <person name="Lefebvre S.C."/>
            <person name="Maumus F."/>
            <person name="Mayer C."/>
            <person name="Miller J."/>
            <person name="Monier A."/>
            <person name="Salamov A."/>
            <person name="Young J."/>
            <person name="Aguilar M."/>
            <person name="Claverie J.M."/>
            <person name="Frickenhaus S."/>
            <person name="Gonzalez K."/>
            <person name="Herman E.K."/>
            <person name="Lin Y.C."/>
            <person name="Napier J."/>
            <person name="Ogata H."/>
            <person name="Sarno A.F."/>
            <person name="Shmutz J."/>
            <person name="Schroeder D."/>
            <person name="de Vargas C."/>
            <person name="Verret F."/>
            <person name="von Dassow P."/>
            <person name="Valentin K."/>
            <person name="Van de Peer Y."/>
            <person name="Wheeler G."/>
            <person name="Dacks J.B."/>
            <person name="Delwiche C.F."/>
            <person name="Dyhrman S.T."/>
            <person name="Glockner G."/>
            <person name="John U."/>
            <person name="Richards T."/>
            <person name="Worden A.Z."/>
            <person name="Zhang X."/>
            <person name="Grigoriev I.V."/>
            <person name="Allen A.E."/>
            <person name="Bidle K."/>
            <person name="Borodovsky M."/>
            <person name="Bowler C."/>
            <person name="Brownlee C."/>
            <person name="Cock J.M."/>
            <person name="Elias M."/>
            <person name="Gladyshev V.N."/>
            <person name="Groth M."/>
            <person name="Guda C."/>
            <person name="Hadaegh A."/>
            <person name="Iglesias-Rodriguez M.D."/>
            <person name="Jenkins J."/>
            <person name="Jones B.M."/>
            <person name="Lawson T."/>
            <person name="Leese F."/>
            <person name="Lindquist E."/>
            <person name="Lobanov A."/>
            <person name="Lomsadze A."/>
            <person name="Malik S.B."/>
            <person name="Marsh M.E."/>
            <person name="Mackinder L."/>
            <person name="Mock T."/>
            <person name="Mueller-Roeber B."/>
            <person name="Pagarete A."/>
            <person name="Parker M."/>
            <person name="Probert I."/>
            <person name="Quesneville H."/>
            <person name="Raines C."/>
            <person name="Rensing S.A."/>
            <person name="Riano-Pachon D.M."/>
            <person name="Richier S."/>
            <person name="Rokitta S."/>
            <person name="Shiraiwa Y."/>
            <person name="Soanes D.M."/>
            <person name="van der Giezen M."/>
            <person name="Wahlund T.M."/>
            <person name="Williams B."/>
            <person name="Wilson W."/>
            <person name="Wolfe G."/>
            <person name="Wurch L.L."/>
        </authorList>
    </citation>
    <scope>NUCLEOTIDE SEQUENCE</scope>
</reference>
<keyword evidence="3" id="KW-0539">Nucleus</keyword>
<evidence type="ECO:0000256" key="3">
    <source>
        <dbReference type="ARBA" id="ARBA00023242"/>
    </source>
</evidence>
<dbReference type="AlphaFoldDB" id="A0A0D3K2C5"/>
<accession>A0A0D3K2C5</accession>
<dbReference type="GO" id="GO:1902369">
    <property type="term" value="P:negative regulation of RNA catabolic process"/>
    <property type="evidence" value="ECO:0007669"/>
    <property type="project" value="TreeGrafter"/>
</dbReference>
<dbReference type="GO" id="GO:0031048">
    <property type="term" value="P:regulatory ncRNA-mediated heterochromatin formation"/>
    <property type="evidence" value="ECO:0007669"/>
    <property type="project" value="TreeGrafter"/>
</dbReference>
<comment type="subcellular location">
    <subcellularLocation>
        <location evidence="1">Nucleus</location>
    </subcellularLocation>
</comment>
<sequence length="152" mass="16014">MRRSSLAGALRRATRGAAAANHAAAEAAVAVELLRAQESLLEPEEVGSAWEEAIRGDPCSVMLRMESLAHASRHAAAGGEPPSAVDALQRGALLLLLRAAYAERAAGFSERELLQAAVELNCFCPPALLAAPLGERLDAFAEFWESEAPRVG</sequence>
<dbReference type="GO" id="GO:0071013">
    <property type="term" value="C:catalytic step 2 spliceosome"/>
    <property type="evidence" value="ECO:0007669"/>
    <property type="project" value="TreeGrafter"/>
</dbReference>
<evidence type="ECO:0008006" key="6">
    <source>
        <dbReference type="Google" id="ProtNLM"/>
    </source>
</evidence>